<dbReference type="KEGG" id="bgt:106052387"/>
<evidence type="ECO:0000256" key="2">
    <source>
        <dbReference type="SAM" id="SignalP"/>
    </source>
</evidence>
<dbReference type="VEuPathDB" id="VectorBase:BGLB013650"/>
<sequence>MSSKRFRFLFGIFLLGTLSSLCVAEDCGGKRCPGSCCGDGLSECCLDSLNSFNSFTIKTYGEKEDHDLKVADNSSFEAHRRQFFILFIVLFCLSILICIIFGVLNYFYWERGRMVRHLLTPLFLVRCSLGHLSQLSIQLNIQIQRDIHRSYTRKTRSGLHNTAVVFKLQT</sequence>
<dbReference type="Proteomes" id="UP000076420">
    <property type="component" value="Unassembled WGS sequence"/>
</dbReference>
<evidence type="ECO:0000313" key="3">
    <source>
        <dbReference type="EnsemblMetazoa" id="BGLB013650-PB"/>
    </source>
</evidence>
<keyword evidence="1" id="KW-0812">Transmembrane</keyword>
<protein>
    <submittedName>
        <fullName evidence="3">Uncharacterized protein</fullName>
    </submittedName>
</protein>
<proteinExistence type="predicted"/>
<dbReference type="AlphaFoldDB" id="A0A2C9K5V5"/>
<evidence type="ECO:0000313" key="4">
    <source>
        <dbReference type="Proteomes" id="UP000076420"/>
    </source>
</evidence>
<keyword evidence="1" id="KW-1133">Transmembrane helix</keyword>
<keyword evidence="1" id="KW-0472">Membrane</keyword>
<feature type="signal peptide" evidence="2">
    <location>
        <begin position="1"/>
        <end position="24"/>
    </location>
</feature>
<feature type="chain" id="PRO_5013039248" evidence="2">
    <location>
        <begin position="25"/>
        <end position="170"/>
    </location>
</feature>
<dbReference type="OrthoDB" id="10556759at2759"/>
<dbReference type="EnsemblMetazoa" id="BGLB013650-RB">
    <property type="protein sequence ID" value="BGLB013650-PB"/>
    <property type="gene ID" value="BGLB013650"/>
</dbReference>
<accession>A0A2C9K5V5</accession>
<reference evidence="3" key="1">
    <citation type="submission" date="2020-05" db="UniProtKB">
        <authorList>
            <consortium name="EnsemblMetazoa"/>
        </authorList>
    </citation>
    <scope>IDENTIFICATION</scope>
    <source>
        <strain evidence="3">BB02</strain>
    </source>
</reference>
<feature type="transmembrane region" description="Helical" evidence="1">
    <location>
        <begin position="83"/>
        <end position="108"/>
    </location>
</feature>
<keyword evidence="2" id="KW-0732">Signal</keyword>
<name>A0A2C9K5V5_BIOGL</name>
<dbReference type="VEuPathDB" id="VectorBase:BGLAX_032869"/>
<gene>
    <name evidence="3" type="primary">106052387</name>
</gene>
<organism evidence="3 4">
    <name type="scientific">Biomphalaria glabrata</name>
    <name type="common">Bloodfluke planorb</name>
    <name type="synonym">Freshwater snail</name>
    <dbReference type="NCBI Taxonomy" id="6526"/>
    <lineage>
        <taxon>Eukaryota</taxon>
        <taxon>Metazoa</taxon>
        <taxon>Spiralia</taxon>
        <taxon>Lophotrochozoa</taxon>
        <taxon>Mollusca</taxon>
        <taxon>Gastropoda</taxon>
        <taxon>Heterobranchia</taxon>
        <taxon>Euthyneura</taxon>
        <taxon>Panpulmonata</taxon>
        <taxon>Hygrophila</taxon>
        <taxon>Lymnaeoidea</taxon>
        <taxon>Planorbidae</taxon>
        <taxon>Biomphalaria</taxon>
    </lineage>
</organism>
<evidence type="ECO:0000256" key="1">
    <source>
        <dbReference type="SAM" id="Phobius"/>
    </source>
</evidence>